<keyword evidence="2" id="KW-0472">Membrane</keyword>
<evidence type="ECO:0000313" key="4">
    <source>
        <dbReference type="EMBL" id="KAL1520656.1"/>
    </source>
</evidence>
<keyword evidence="2" id="KW-0812">Transmembrane</keyword>
<organism evidence="4 5">
    <name type="scientific">Prymnesium parvum</name>
    <name type="common">Toxic golden alga</name>
    <dbReference type="NCBI Taxonomy" id="97485"/>
    <lineage>
        <taxon>Eukaryota</taxon>
        <taxon>Haptista</taxon>
        <taxon>Haptophyta</taxon>
        <taxon>Prymnesiophyceae</taxon>
        <taxon>Prymnesiales</taxon>
        <taxon>Prymnesiaceae</taxon>
        <taxon>Prymnesium</taxon>
    </lineage>
</organism>
<accession>A0AB34JFQ4</accession>
<feature type="compositionally biased region" description="Gly residues" evidence="1">
    <location>
        <begin position="425"/>
        <end position="434"/>
    </location>
</feature>
<keyword evidence="2" id="KW-1133">Transmembrane helix</keyword>
<feature type="chain" id="PRO_5044311288" description="DUF4203 domain-containing protein" evidence="3">
    <location>
        <begin position="24"/>
        <end position="494"/>
    </location>
</feature>
<evidence type="ECO:0000313" key="5">
    <source>
        <dbReference type="Proteomes" id="UP001515480"/>
    </source>
</evidence>
<evidence type="ECO:0008006" key="6">
    <source>
        <dbReference type="Google" id="ProtNLM"/>
    </source>
</evidence>
<feature type="transmembrane region" description="Helical" evidence="2">
    <location>
        <begin position="149"/>
        <end position="169"/>
    </location>
</feature>
<feature type="transmembrane region" description="Helical" evidence="2">
    <location>
        <begin position="120"/>
        <end position="143"/>
    </location>
</feature>
<sequence length="494" mass="50548">MRLGGSALPLPLLMLRLADPARAHTIGAHWPAPRVQVPPDLATAPPHSPPPPRKSPPALPPRPPFSPRPFSPPPPSPPASPPASPDAILSSNALALIATVACGVLGLAFAFFGQFLWREFLGLASLGAAGGVAYHLCSTYASAHAGVPHLWLIAIICCAVGLVAALLAYQFADIALVLFSGAGGGVIVALIFRTAGDGVDPIVRLAIVIGTAVLCAGGSGCLLLRGAMKRDIDAEDGYDDPFLRPRQRWCSPGVGSRGSSPTSQRVESVVTAVLGSYGLLFCLDHWMQQGLDPTALFGAEHSPPCRLGCVLPVCLYAALAAAAALAQLARVHSKLRARRLEGRAELAVRSLHEPLAAPRGGSALARRMRAKYCGGGEAHAEAEPPPRAPPPRAPPPRAPLLPPAAPPPPPPPPPAAAAGPKRRGWFGGGGGGGAPAAAPQEAAEGGGGASAWAALTASARGAEDAPRATRGLWSGEAVEREEPGRQVSVWPPPS</sequence>
<feature type="transmembrane region" description="Helical" evidence="2">
    <location>
        <begin position="93"/>
        <end position="113"/>
    </location>
</feature>
<feature type="compositionally biased region" description="Low complexity" evidence="1">
    <location>
        <begin position="450"/>
        <end position="460"/>
    </location>
</feature>
<evidence type="ECO:0000256" key="3">
    <source>
        <dbReference type="SAM" id="SignalP"/>
    </source>
</evidence>
<keyword evidence="5" id="KW-1185">Reference proteome</keyword>
<feature type="transmembrane region" description="Helical" evidence="2">
    <location>
        <begin position="176"/>
        <end position="196"/>
    </location>
</feature>
<feature type="signal peptide" evidence="3">
    <location>
        <begin position="1"/>
        <end position="23"/>
    </location>
</feature>
<dbReference type="Proteomes" id="UP001515480">
    <property type="component" value="Unassembled WGS sequence"/>
</dbReference>
<protein>
    <recommendedName>
        <fullName evidence="6">DUF4203 domain-containing protein</fullName>
    </recommendedName>
</protein>
<reference evidence="4 5" key="1">
    <citation type="journal article" date="2024" name="Science">
        <title>Giant polyketide synthase enzymes in the biosynthesis of giant marine polyether toxins.</title>
        <authorList>
            <person name="Fallon T.R."/>
            <person name="Shende V.V."/>
            <person name="Wierzbicki I.H."/>
            <person name="Pendleton A.L."/>
            <person name="Watervoot N.F."/>
            <person name="Auber R.P."/>
            <person name="Gonzalez D.J."/>
            <person name="Wisecaver J.H."/>
            <person name="Moore B.S."/>
        </authorList>
    </citation>
    <scope>NUCLEOTIDE SEQUENCE [LARGE SCALE GENOMIC DNA]</scope>
    <source>
        <strain evidence="4 5">12B1</strain>
    </source>
</reference>
<comment type="caution">
    <text evidence="4">The sequence shown here is derived from an EMBL/GenBank/DDBJ whole genome shotgun (WGS) entry which is preliminary data.</text>
</comment>
<dbReference type="AlphaFoldDB" id="A0AB34JFQ4"/>
<name>A0AB34JFQ4_PRYPA</name>
<evidence type="ECO:0000256" key="2">
    <source>
        <dbReference type="SAM" id="Phobius"/>
    </source>
</evidence>
<feature type="region of interest" description="Disordered" evidence="1">
    <location>
        <begin position="375"/>
        <end position="494"/>
    </location>
</feature>
<evidence type="ECO:0000256" key="1">
    <source>
        <dbReference type="SAM" id="MobiDB-lite"/>
    </source>
</evidence>
<dbReference type="EMBL" id="JBGBPQ010000008">
    <property type="protein sequence ID" value="KAL1520656.1"/>
    <property type="molecule type" value="Genomic_DNA"/>
</dbReference>
<feature type="transmembrane region" description="Helical" evidence="2">
    <location>
        <begin position="307"/>
        <end position="329"/>
    </location>
</feature>
<feature type="compositionally biased region" description="Pro residues" evidence="1">
    <location>
        <begin position="46"/>
        <end position="84"/>
    </location>
</feature>
<proteinExistence type="predicted"/>
<gene>
    <name evidence="4" type="ORF">AB1Y20_022228</name>
</gene>
<feature type="compositionally biased region" description="Pro residues" evidence="1">
    <location>
        <begin position="385"/>
        <end position="415"/>
    </location>
</feature>
<keyword evidence="3" id="KW-0732">Signal</keyword>
<feature type="region of interest" description="Disordered" evidence="1">
    <location>
        <begin position="34"/>
        <end position="84"/>
    </location>
</feature>
<feature type="transmembrane region" description="Helical" evidence="2">
    <location>
        <begin position="202"/>
        <end position="224"/>
    </location>
</feature>